<dbReference type="SUPFAM" id="SSF100879">
    <property type="entry name" value="Lesion bypass DNA polymerase (Y-family), little finger domain"/>
    <property type="match status" value="1"/>
</dbReference>
<dbReference type="InterPro" id="IPR043128">
    <property type="entry name" value="Rev_trsase/Diguanyl_cyclase"/>
</dbReference>
<dbReference type="GO" id="GO:0003684">
    <property type="term" value="F:damaged DNA binding"/>
    <property type="evidence" value="ECO:0007669"/>
    <property type="project" value="InterPro"/>
</dbReference>
<dbReference type="Gene3D" id="3.30.70.270">
    <property type="match status" value="1"/>
</dbReference>
<organism evidence="3 4">
    <name type="scientific">Candidatus Buchananbacteria bacterium CG10_big_fil_rev_8_21_14_0_10_42_9</name>
    <dbReference type="NCBI Taxonomy" id="1974526"/>
    <lineage>
        <taxon>Bacteria</taxon>
        <taxon>Candidatus Buchananiibacteriota</taxon>
    </lineage>
</organism>
<dbReference type="GO" id="GO:0009432">
    <property type="term" value="P:SOS response"/>
    <property type="evidence" value="ECO:0007669"/>
    <property type="project" value="TreeGrafter"/>
</dbReference>
<dbReference type="InterPro" id="IPR001126">
    <property type="entry name" value="UmuC"/>
</dbReference>
<dbReference type="Gene3D" id="3.30.1490.100">
    <property type="entry name" value="DNA polymerase, Y-family, little finger domain"/>
    <property type="match status" value="1"/>
</dbReference>
<protein>
    <recommendedName>
        <fullName evidence="2">UmuC domain-containing protein</fullName>
    </recommendedName>
</protein>
<evidence type="ECO:0000259" key="2">
    <source>
        <dbReference type="PROSITE" id="PS50173"/>
    </source>
</evidence>
<gene>
    <name evidence="3" type="ORF">COT81_00555</name>
</gene>
<evidence type="ECO:0000313" key="4">
    <source>
        <dbReference type="Proteomes" id="UP000230935"/>
    </source>
</evidence>
<dbReference type="AlphaFoldDB" id="A0A2H0W4I6"/>
<dbReference type="PROSITE" id="PS50173">
    <property type="entry name" value="UMUC"/>
    <property type="match status" value="1"/>
</dbReference>
<accession>A0A2H0W4I6</accession>
<dbReference type="EMBL" id="PEZZ01000004">
    <property type="protein sequence ID" value="PIS05491.1"/>
    <property type="molecule type" value="Genomic_DNA"/>
</dbReference>
<dbReference type="Gene3D" id="3.40.1170.60">
    <property type="match status" value="1"/>
</dbReference>
<dbReference type="GO" id="GO:0003887">
    <property type="term" value="F:DNA-directed DNA polymerase activity"/>
    <property type="evidence" value="ECO:0007669"/>
    <property type="project" value="InterPro"/>
</dbReference>
<dbReference type="Pfam" id="PF00817">
    <property type="entry name" value="IMS"/>
    <property type="match status" value="1"/>
</dbReference>
<dbReference type="GO" id="GO:0006281">
    <property type="term" value="P:DNA repair"/>
    <property type="evidence" value="ECO:0007669"/>
    <property type="project" value="InterPro"/>
</dbReference>
<dbReference type="InterPro" id="IPR036775">
    <property type="entry name" value="DNA_pol_Y-fam_lit_finger_sf"/>
</dbReference>
<evidence type="ECO:0000313" key="3">
    <source>
        <dbReference type="EMBL" id="PIS05491.1"/>
    </source>
</evidence>
<dbReference type="PANTHER" id="PTHR11076:SF33">
    <property type="entry name" value="DNA POLYMERASE KAPPA"/>
    <property type="match status" value="1"/>
</dbReference>
<dbReference type="Pfam" id="PF11799">
    <property type="entry name" value="IMS_C"/>
    <property type="match status" value="1"/>
</dbReference>
<dbReference type="GO" id="GO:0005829">
    <property type="term" value="C:cytosol"/>
    <property type="evidence" value="ECO:0007669"/>
    <property type="project" value="TreeGrafter"/>
</dbReference>
<dbReference type="InterPro" id="IPR050116">
    <property type="entry name" value="DNA_polymerase-Y"/>
</dbReference>
<sequence length="412" mass="46977">MKIILHIDMNSYFASVEQQANPELRDKPLGVCAYLSPNGCIIASSIEAKAIGIKTGFRVRDALKIYPKINLIENEPAKYRSVTEQIFSIFADYTDTIEPYSIDEAFLDLTGWAKNLKEAKAIALTINRRIKQEVGEWLKCSNGISTTRWLAKFASDITNSNSLLIIKQGQIDAALRNRKLTDAWGINTRIAWRLNQLGIFNLLQLKQYPVANLMQALGLYGYYLWANVNGQELTGVTADTKIQPKSIGHSYCVNKHTTDSNYHHQVLLKLCEKTGRRLRAKNLEAKRFSIYWSYVEGGAYSTQIKVNDTLFTTESIYRLALKIFEQHKILRKVRMMAVSVSALQPISGQLNIFSDILKPKQVALACDDINDRYDEYTVFFGEMLNSDKIVRDRIGYRKTLDIRSVTDDNQYI</sequence>
<dbReference type="GO" id="GO:0042276">
    <property type="term" value="P:error-prone translesion synthesis"/>
    <property type="evidence" value="ECO:0007669"/>
    <property type="project" value="TreeGrafter"/>
</dbReference>
<dbReference type="PANTHER" id="PTHR11076">
    <property type="entry name" value="DNA REPAIR POLYMERASE UMUC / TRANSFERASE FAMILY MEMBER"/>
    <property type="match status" value="1"/>
</dbReference>
<comment type="similarity">
    <text evidence="1">Belongs to the DNA polymerase type-Y family.</text>
</comment>
<dbReference type="CDD" id="cd03586">
    <property type="entry name" value="PolY_Pol_IV_kappa"/>
    <property type="match status" value="1"/>
</dbReference>
<comment type="caution">
    <text evidence="3">The sequence shown here is derived from an EMBL/GenBank/DDBJ whole genome shotgun (WGS) entry which is preliminary data.</text>
</comment>
<reference evidence="4" key="1">
    <citation type="submission" date="2017-09" db="EMBL/GenBank/DDBJ databases">
        <title>Depth-based differentiation of microbial function through sediment-hosted aquifers and enrichment of novel symbionts in the deep terrestrial subsurface.</title>
        <authorList>
            <person name="Probst A.J."/>
            <person name="Ladd B."/>
            <person name="Jarett J.K."/>
            <person name="Geller-Mcgrath D.E."/>
            <person name="Sieber C.M.K."/>
            <person name="Emerson J.B."/>
            <person name="Anantharaman K."/>
            <person name="Thomas B.C."/>
            <person name="Malmstrom R."/>
            <person name="Stieglmeier M."/>
            <person name="Klingl A."/>
            <person name="Woyke T."/>
            <person name="Ryan C.M."/>
            <person name="Banfield J.F."/>
        </authorList>
    </citation>
    <scope>NUCLEOTIDE SEQUENCE [LARGE SCALE GENOMIC DNA]</scope>
</reference>
<dbReference type="InterPro" id="IPR017961">
    <property type="entry name" value="DNA_pol_Y-fam_little_finger"/>
</dbReference>
<proteinExistence type="inferred from homology"/>
<name>A0A2H0W4I6_9BACT</name>
<feature type="domain" description="UmuC" evidence="2">
    <location>
        <begin position="4"/>
        <end position="187"/>
    </location>
</feature>
<evidence type="ECO:0000256" key="1">
    <source>
        <dbReference type="ARBA" id="ARBA00010945"/>
    </source>
</evidence>
<dbReference type="InterPro" id="IPR043502">
    <property type="entry name" value="DNA/RNA_pol_sf"/>
</dbReference>
<dbReference type="SUPFAM" id="SSF56672">
    <property type="entry name" value="DNA/RNA polymerases"/>
    <property type="match status" value="1"/>
</dbReference>
<dbReference type="InterPro" id="IPR022880">
    <property type="entry name" value="DNApol_IV"/>
</dbReference>
<dbReference type="Proteomes" id="UP000230935">
    <property type="component" value="Unassembled WGS sequence"/>
</dbReference>